<keyword evidence="2" id="KW-0808">Transferase</keyword>
<dbReference type="InterPro" id="IPR014710">
    <property type="entry name" value="RmlC-like_jellyroll"/>
</dbReference>
<sequence>MTEAIRQQECLNTLKTFNNTVVTIRLYPPNAPQIANAVERGYKSVKQFLRQYGAFTIALRGNEPELCGEVLDPQVVQSISNLIVFRHLNLLQTDRLSITAGLDRTGFKRILEIFSAKVDQIKQEDGGWAYITRLGLNKYFADPNAEKSEEAEEKTDGPAAIAEIERHEVRREYLDVLHGRENRFAVISELKSVLAIPATGAPILAAAVLGVLEGMVQKKLFVVSQPFQLIMENCGKLIDAGQARELVAETATILLKTAEQPAIVLLMCQYSQGETASMLLRALEQQIPLELFGSVIRDLRQAATQLRVTQTRDSKQLQFVIDATDRLLVTPRGKQFLGQEKAKSIIEAGEKARRSRRVEAGIKSLLQGNDEVLQSEEIHTHLPFVVRKMEAEEMDREIKVIFSKLSGYYLDGDGPTRDRAMKSLAQVAENLTEGKRYDLLKMIFEPLFHWLKTSENGDIIYEKVSLALHWLMAESWKRQEFQVGDEILSMFYQIRSGALRRPGPVRAIIGRAQDKGLDRTLMRQLLDQCLESPNDEVLSRRLILQGPIATRFLVDSLVRADETNDRLKIIDLLTYGEQFLPAILAEKLAEPMPWYGKRNLLKLLGETGSADYLEMVYPFLQHDDLRVQREAFICLYKMSGEKRRDALLRALNESGETMKLQVVRALVPLGDSEVAEGLRQVLDEHRFYSDDFRDTLLSSVCLAIARCPYPQAERILQGFLDQKGDRATRKIGAKVWKTAEEALNQVYEAQQDERQLKAKAGQLRKKSLLTKGIPVKGGEPERRNITGLTEEKTIRELVANDDKDLARAHLLELITKVSRLRRFTQAEQLREWLIEIDSSALTDIIRAAEIIEEEKHSAVDKGHLEIWSGLFDVLTTEEFSAFYHALQHKQFSDEEVIIKKGATQNALFFINTGKVKLFFRDKDREMLAATLQGGQILGIGSFFDASVWTISAAALGQVDVSILKFENMQEWSESYPALESKLHDFCLKFESVDKVFSKAENDRRRYPRYPTPPLRLAVTLLNSAGQGGVTTKADLADLSRGGGSFFMRISKRENARLLLGRSLKIALPVEEPDGRAISFSGVIVAVRAQHAMEYEYSVHVEFDTVLDSSQMQKIMRLL</sequence>
<dbReference type="PROSITE" id="PS50042">
    <property type="entry name" value="CNMP_BINDING_3"/>
    <property type="match status" value="1"/>
</dbReference>
<reference evidence="2 3" key="1">
    <citation type="submission" date="2016-12" db="EMBL/GenBank/DDBJ databases">
        <authorList>
            <person name="Song W.-J."/>
            <person name="Kurnit D.M."/>
        </authorList>
    </citation>
    <scope>NUCLEOTIDE SEQUENCE [LARGE SCALE GENOMIC DNA]</scope>
    <source>
        <strain evidence="2 3">DSM 18488</strain>
    </source>
</reference>
<name>A0A1M7Y888_9BACT</name>
<dbReference type="Gene3D" id="2.60.120.10">
    <property type="entry name" value="Jelly Rolls"/>
    <property type="match status" value="1"/>
</dbReference>
<evidence type="ECO:0000259" key="1">
    <source>
        <dbReference type="PROSITE" id="PS50042"/>
    </source>
</evidence>
<dbReference type="Pfam" id="PF00027">
    <property type="entry name" value="cNMP_binding"/>
    <property type="match status" value="1"/>
</dbReference>
<dbReference type="InterPro" id="IPR018490">
    <property type="entry name" value="cNMP-bd_dom_sf"/>
</dbReference>
<keyword evidence="3" id="KW-1185">Reference proteome</keyword>
<protein>
    <submittedName>
        <fullName evidence="2">cAMP-binding domain of CRP or a regulatory subunit of cAMP-dependent protein kinases</fullName>
    </submittedName>
</protein>
<dbReference type="SMART" id="SM00100">
    <property type="entry name" value="cNMP"/>
    <property type="match status" value="1"/>
</dbReference>
<organism evidence="2 3">
    <name type="scientific">Desulfopila aestuarii DSM 18488</name>
    <dbReference type="NCBI Taxonomy" id="1121416"/>
    <lineage>
        <taxon>Bacteria</taxon>
        <taxon>Pseudomonadati</taxon>
        <taxon>Thermodesulfobacteriota</taxon>
        <taxon>Desulfobulbia</taxon>
        <taxon>Desulfobulbales</taxon>
        <taxon>Desulfocapsaceae</taxon>
        <taxon>Desulfopila</taxon>
    </lineage>
</organism>
<dbReference type="Gene3D" id="1.25.10.10">
    <property type="entry name" value="Leucine-rich Repeat Variant"/>
    <property type="match status" value="1"/>
</dbReference>
<accession>A0A1M7Y888</accession>
<dbReference type="InterPro" id="IPR011989">
    <property type="entry name" value="ARM-like"/>
</dbReference>
<dbReference type="PANTHER" id="PTHR24567:SF26">
    <property type="entry name" value="REGULATORY PROTEIN YEIL"/>
    <property type="match status" value="1"/>
</dbReference>
<dbReference type="GO" id="GO:0003700">
    <property type="term" value="F:DNA-binding transcription factor activity"/>
    <property type="evidence" value="ECO:0007669"/>
    <property type="project" value="TreeGrafter"/>
</dbReference>
<dbReference type="OrthoDB" id="5428640at2"/>
<evidence type="ECO:0000313" key="2">
    <source>
        <dbReference type="EMBL" id="SHO48837.1"/>
    </source>
</evidence>
<evidence type="ECO:0000313" key="3">
    <source>
        <dbReference type="Proteomes" id="UP000184603"/>
    </source>
</evidence>
<dbReference type="Pfam" id="PF13646">
    <property type="entry name" value="HEAT_2"/>
    <property type="match status" value="1"/>
</dbReference>
<dbReference type="GO" id="GO:0005829">
    <property type="term" value="C:cytosol"/>
    <property type="evidence" value="ECO:0007669"/>
    <property type="project" value="TreeGrafter"/>
</dbReference>
<dbReference type="GO" id="GO:0016301">
    <property type="term" value="F:kinase activity"/>
    <property type="evidence" value="ECO:0007669"/>
    <property type="project" value="UniProtKB-KW"/>
</dbReference>
<dbReference type="SUPFAM" id="SSF51206">
    <property type="entry name" value="cAMP-binding domain-like"/>
    <property type="match status" value="1"/>
</dbReference>
<dbReference type="SUPFAM" id="SSF48371">
    <property type="entry name" value="ARM repeat"/>
    <property type="match status" value="1"/>
</dbReference>
<dbReference type="STRING" id="1121416.SAMN02745220_02494"/>
<proteinExistence type="predicted"/>
<gene>
    <name evidence="2" type="ORF">SAMN02745220_02494</name>
</gene>
<dbReference type="Proteomes" id="UP000184603">
    <property type="component" value="Unassembled WGS sequence"/>
</dbReference>
<dbReference type="CDD" id="cd00038">
    <property type="entry name" value="CAP_ED"/>
    <property type="match status" value="1"/>
</dbReference>
<dbReference type="RefSeq" id="WP_073613787.1">
    <property type="nucleotide sequence ID" value="NZ_FRFE01000011.1"/>
</dbReference>
<dbReference type="InterPro" id="IPR050397">
    <property type="entry name" value="Env_Response_Regulators"/>
</dbReference>
<dbReference type="InterPro" id="IPR000595">
    <property type="entry name" value="cNMP-bd_dom"/>
</dbReference>
<dbReference type="PANTHER" id="PTHR24567">
    <property type="entry name" value="CRP FAMILY TRANSCRIPTIONAL REGULATORY PROTEIN"/>
    <property type="match status" value="1"/>
</dbReference>
<dbReference type="InterPro" id="IPR016024">
    <property type="entry name" value="ARM-type_fold"/>
</dbReference>
<dbReference type="EMBL" id="FRFE01000011">
    <property type="protein sequence ID" value="SHO48837.1"/>
    <property type="molecule type" value="Genomic_DNA"/>
</dbReference>
<feature type="domain" description="Cyclic nucleotide-binding" evidence="1">
    <location>
        <begin position="870"/>
        <end position="938"/>
    </location>
</feature>
<dbReference type="AlphaFoldDB" id="A0A1M7Y888"/>
<keyword evidence="2" id="KW-0418">Kinase</keyword>